<reference evidence="2" key="1">
    <citation type="journal article" date="2021" name="Nat. Commun.">
        <title>Genetic determinants of endophytism in the Arabidopsis root mycobiome.</title>
        <authorList>
            <person name="Mesny F."/>
            <person name="Miyauchi S."/>
            <person name="Thiergart T."/>
            <person name="Pickel B."/>
            <person name="Atanasova L."/>
            <person name="Karlsson M."/>
            <person name="Huettel B."/>
            <person name="Barry K.W."/>
            <person name="Haridas S."/>
            <person name="Chen C."/>
            <person name="Bauer D."/>
            <person name="Andreopoulos W."/>
            <person name="Pangilinan J."/>
            <person name="LaButti K."/>
            <person name="Riley R."/>
            <person name="Lipzen A."/>
            <person name="Clum A."/>
            <person name="Drula E."/>
            <person name="Henrissat B."/>
            <person name="Kohler A."/>
            <person name="Grigoriev I.V."/>
            <person name="Martin F.M."/>
            <person name="Hacquard S."/>
        </authorList>
    </citation>
    <scope>NUCLEOTIDE SEQUENCE</scope>
    <source>
        <strain evidence="2">FSSC 5 MPI-SDFR-AT-0091</strain>
    </source>
</reference>
<dbReference type="InterPro" id="IPR010730">
    <property type="entry name" value="HET"/>
</dbReference>
<dbReference type="EMBL" id="JAGTJS010000021">
    <property type="protein sequence ID" value="KAH7239721.1"/>
    <property type="molecule type" value="Genomic_DNA"/>
</dbReference>
<dbReference type="PANTHER" id="PTHR24148">
    <property type="entry name" value="ANKYRIN REPEAT DOMAIN-CONTAINING PROTEIN 39 HOMOLOG-RELATED"/>
    <property type="match status" value="1"/>
</dbReference>
<dbReference type="Pfam" id="PF26639">
    <property type="entry name" value="Het-6_barrel"/>
    <property type="match status" value="1"/>
</dbReference>
<keyword evidence="3" id="KW-1185">Reference proteome</keyword>
<dbReference type="InterPro" id="IPR052895">
    <property type="entry name" value="HetReg/Transcr_Mod"/>
</dbReference>
<evidence type="ECO:0000313" key="3">
    <source>
        <dbReference type="Proteomes" id="UP000736672"/>
    </source>
</evidence>
<dbReference type="Proteomes" id="UP000736672">
    <property type="component" value="Unassembled WGS sequence"/>
</dbReference>
<evidence type="ECO:0000313" key="2">
    <source>
        <dbReference type="EMBL" id="KAH7239721.1"/>
    </source>
</evidence>
<comment type="caution">
    <text evidence="2">The sequence shown here is derived from an EMBL/GenBank/DDBJ whole genome shotgun (WGS) entry which is preliminary data.</text>
</comment>
<protein>
    <submittedName>
        <fullName evidence="2">Heterokaryon incompatibility protein-domain-containing protein</fullName>
    </submittedName>
</protein>
<feature type="domain" description="Heterokaryon incompatibility" evidence="1">
    <location>
        <begin position="67"/>
        <end position="269"/>
    </location>
</feature>
<proteinExistence type="predicted"/>
<dbReference type="Pfam" id="PF06985">
    <property type="entry name" value="HET"/>
    <property type="match status" value="1"/>
</dbReference>
<gene>
    <name evidence="2" type="ORF">B0J15DRAFT_529200</name>
</gene>
<evidence type="ECO:0000259" key="1">
    <source>
        <dbReference type="Pfam" id="PF06985"/>
    </source>
</evidence>
<organism evidence="2 3">
    <name type="scientific">Fusarium solani</name>
    <name type="common">Filamentous fungus</name>
    <dbReference type="NCBI Taxonomy" id="169388"/>
    <lineage>
        <taxon>Eukaryota</taxon>
        <taxon>Fungi</taxon>
        <taxon>Dikarya</taxon>
        <taxon>Ascomycota</taxon>
        <taxon>Pezizomycotina</taxon>
        <taxon>Sordariomycetes</taxon>
        <taxon>Hypocreomycetidae</taxon>
        <taxon>Hypocreales</taxon>
        <taxon>Nectriaceae</taxon>
        <taxon>Fusarium</taxon>
        <taxon>Fusarium solani species complex</taxon>
    </lineage>
</organism>
<dbReference type="AlphaFoldDB" id="A0A9P9GIU5"/>
<dbReference type="OrthoDB" id="3557394at2759"/>
<sequence>MSFRLRRKPVPRPGEDKAEDTVEAETLYAMLDSRTPTIRLITLLPGAWSEPIACSLTETKLSAQQPYKALSYAWNNGYAASDIILISVNGRAIPVGHNLYTALRRLRRPQTSVQVWVDSLCINQDDVSERTQQVKLMRDIYQNSSEVVIWLGEKGINDDLGDSILPMITGQRLSRTPEDDLARVEWYGDDRDLPKLNAYIQSVSKRDSSFNPNIRDIFGGFCVLYLLSMKIPAAEIMHLRHIDYSMPIVKGLYAIMDQSWWRRIWVVQETVVARKATIYYSKFSAPWSMFSDAAIEYDRTHLLGNVNSVYPYLHDGQPLMHFSRIVTEIETTRRLWLNIQPTSLLPLLRKFRARQATDQRDKVFALLGLVSHWLRGPRVVPDYRLEARQVFWDTTTTLIQANGSLSILAGTLQQNSMQWDFNPSWVADWGSLPELHENVRVGNLPLYDAARGLSGSVRVHRPSVLETTGFQIDEITFVGQELPLGTEGQSSRLRLVVSQWEKTLDRLGATQLGATKYVGGGTLADAFWRLLCGDTEYCKDVGGEFKEEKIEFRRAGTSTFFTYLQWREVDHSANRRTSIIGGYWKESGHEEGAKDENAFHHAVECASGFRRIFITRKGYIGTGPGHIRVGDGVFILYGSRVPFVLRPAGRAATCTMVAVNELFGPEEDKKTFIDLTKGKGDRPEPKKLSTTCNDIHEGVYHVVGDAYVQGMMDGEAMKGKQGDEVSPQSIFLV</sequence>
<accession>A0A9P9GIU5</accession>
<name>A0A9P9GIU5_FUSSL</name>
<dbReference type="PANTHER" id="PTHR24148:SF73">
    <property type="entry name" value="HET DOMAIN PROTEIN (AFU_ORTHOLOGUE AFUA_8G01020)"/>
    <property type="match status" value="1"/>
</dbReference>